<evidence type="ECO:0000256" key="5">
    <source>
        <dbReference type="RuleBase" id="RU362057"/>
    </source>
</evidence>
<reference evidence="7 8" key="1">
    <citation type="journal article" date="2018" name="Mol. Plant">
        <title>The genome of Artemisia annua provides insight into the evolution of Asteraceae family and artemisinin biosynthesis.</title>
        <authorList>
            <person name="Shen Q."/>
            <person name="Zhang L."/>
            <person name="Liao Z."/>
            <person name="Wang S."/>
            <person name="Yan T."/>
            <person name="Shi P."/>
            <person name="Liu M."/>
            <person name="Fu X."/>
            <person name="Pan Q."/>
            <person name="Wang Y."/>
            <person name="Lv Z."/>
            <person name="Lu X."/>
            <person name="Zhang F."/>
            <person name="Jiang W."/>
            <person name="Ma Y."/>
            <person name="Chen M."/>
            <person name="Hao X."/>
            <person name="Li L."/>
            <person name="Tang Y."/>
            <person name="Lv G."/>
            <person name="Zhou Y."/>
            <person name="Sun X."/>
            <person name="Brodelius P.E."/>
            <person name="Rose J.K.C."/>
            <person name="Tang K."/>
        </authorList>
    </citation>
    <scope>NUCLEOTIDE SEQUENCE [LARGE SCALE GENOMIC DNA]</scope>
    <source>
        <strain evidence="8">cv. Huhao1</strain>
        <tissue evidence="7">Leaf</tissue>
    </source>
</reference>
<protein>
    <recommendedName>
        <fullName evidence="5">Glycosyltransferase</fullName>
        <ecNumber evidence="5">2.4.1.-</ecNumber>
    </recommendedName>
</protein>
<dbReference type="PANTHER" id="PTHR48044">
    <property type="entry name" value="GLYCOSYLTRANSFERASE"/>
    <property type="match status" value="1"/>
</dbReference>
<dbReference type="AlphaFoldDB" id="A0A2U1KH32"/>
<dbReference type="InterPro" id="IPR058980">
    <property type="entry name" value="Glyco_transf_N"/>
</dbReference>
<accession>A0A2U1KH32</accession>
<dbReference type="OrthoDB" id="5835829at2759"/>
<sequence>MIGNSSSPTKFPAIVVMVPLPLQGHLNQLLHLSRLISNNHIPVHFVSTPTHCRQANHRVQGWDPLAVGTIHFHEFETPPIVPPPPNPNSNTNFPSHFQTICESTTHLRSPVASLLREISVTTRRLVVIHDSLMGSVVQDFVTLPNAESYTFHSVSAFTICLYTTKNIQTELAKLIEPQVVTNDHLSFKGFTSEFKRFMNTQHEYAKLSSGRIYNSCTIVEQAMLDLLENEERKRNKKLWALGPFNPVDIKRTTREDNNGTNYECLKWLDKQETNSVIFVSFGTTTSFTKEQVTELAIGLEKSEKKFIWAFRDADKEDVFRDYNTSVELPKGYEDRIKGRGLVVREWAPQLEILSHKATGGFMSHCGWNSCMESISMGVPIIAWPMHSDQPTNAVLVTSILKVGLTVKDWKLRGKMVVAEDVEKAIRRLMGTNEGEEIRRRAMEMGEGVRESVMEGGVSLLQLQSFIAHITR</sequence>
<evidence type="ECO:0000256" key="4">
    <source>
        <dbReference type="RuleBase" id="RU003718"/>
    </source>
</evidence>
<dbReference type="SUPFAM" id="SSF53756">
    <property type="entry name" value="UDP-Glycosyltransferase/glycogen phosphorylase"/>
    <property type="match status" value="1"/>
</dbReference>
<proteinExistence type="inferred from homology"/>
<dbReference type="GO" id="GO:0016138">
    <property type="term" value="P:glycoside biosynthetic process"/>
    <property type="evidence" value="ECO:0007669"/>
    <property type="project" value="UniProtKB-ARBA"/>
</dbReference>
<dbReference type="InterPro" id="IPR035595">
    <property type="entry name" value="UDP_glycos_trans_CS"/>
</dbReference>
<organism evidence="7 8">
    <name type="scientific">Artemisia annua</name>
    <name type="common">Sweet wormwood</name>
    <dbReference type="NCBI Taxonomy" id="35608"/>
    <lineage>
        <taxon>Eukaryota</taxon>
        <taxon>Viridiplantae</taxon>
        <taxon>Streptophyta</taxon>
        <taxon>Embryophyta</taxon>
        <taxon>Tracheophyta</taxon>
        <taxon>Spermatophyta</taxon>
        <taxon>Magnoliopsida</taxon>
        <taxon>eudicotyledons</taxon>
        <taxon>Gunneridae</taxon>
        <taxon>Pentapetalae</taxon>
        <taxon>asterids</taxon>
        <taxon>campanulids</taxon>
        <taxon>Asterales</taxon>
        <taxon>Asteraceae</taxon>
        <taxon>Asteroideae</taxon>
        <taxon>Anthemideae</taxon>
        <taxon>Artemisiinae</taxon>
        <taxon>Artemisia</taxon>
    </lineage>
</organism>
<dbReference type="Pfam" id="PF26168">
    <property type="entry name" value="Glyco_transf_N"/>
    <property type="match status" value="1"/>
</dbReference>
<dbReference type="FunFam" id="3.40.50.2000:FF:000060">
    <property type="entry name" value="Glycosyltransferase"/>
    <property type="match status" value="1"/>
</dbReference>
<dbReference type="PROSITE" id="PS00375">
    <property type="entry name" value="UDPGT"/>
    <property type="match status" value="1"/>
</dbReference>
<dbReference type="EC" id="2.4.1.-" evidence="5"/>
<dbReference type="EMBL" id="PKPP01018835">
    <property type="protein sequence ID" value="PWA36076.1"/>
    <property type="molecule type" value="Genomic_DNA"/>
</dbReference>
<keyword evidence="3 4" id="KW-0808">Transferase</keyword>
<dbReference type="GO" id="GO:0009690">
    <property type="term" value="P:cytokinin metabolic process"/>
    <property type="evidence" value="ECO:0007669"/>
    <property type="project" value="UniProtKB-ARBA"/>
</dbReference>
<evidence type="ECO:0000313" key="8">
    <source>
        <dbReference type="Proteomes" id="UP000245207"/>
    </source>
</evidence>
<evidence type="ECO:0000313" key="7">
    <source>
        <dbReference type="EMBL" id="PWA36076.1"/>
    </source>
</evidence>
<dbReference type="Pfam" id="PF00201">
    <property type="entry name" value="UDPGT"/>
    <property type="match status" value="1"/>
</dbReference>
<dbReference type="Gene3D" id="3.40.50.2000">
    <property type="entry name" value="Glycogen Phosphorylase B"/>
    <property type="match status" value="2"/>
</dbReference>
<dbReference type="GO" id="GO:0050404">
    <property type="term" value="F:zeatin O-beta-D-xylosyltransferase activity"/>
    <property type="evidence" value="ECO:0007669"/>
    <property type="project" value="UniProtKB-ARBA"/>
</dbReference>
<gene>
    <name evidence="7" type="ORF">CTI12_AA603560</name>
</gene>
<feature type="domain" description="Glycosyltransferase N-terminal" evidence="6">
    <location>
        <begin position="14"/>
        <end position="246"/>
    </location>
</feature>
<comment type="similarity">
    <text evidence="1 4">Belongs to the UDP-glycosyltransferase family.</text>
</comment>
<dbReference type="CDD" id="cd03784">
    <property type="entry name" value="GT1_Gtf-like"/>
    <property type="match status" value="1"/>
</dbReference>
<dbReference type="PANTHER" id="PTHR48044:SF22">
    <property type="entry name" value="GLYCOSYLTRANSFERASE"/>
    <property type="match status" value="1"/>
</dbReference>
<keyword evidence="8" id="KW-1185">Reference proteome</keyword>
<evidence type="ECO:0000256" key="3">
    <source>
        <dbReference type="ARBA" id="ARBA00022679"/>
    </source>
</evidence>
<dbReference type="InterPro" id="IPR002213">
    <property type="entry name" value="UDP_glucos_trans"/>
</dbReference>
<name>A0A2U1KH32_ARTAN</name>
<dbReference type="FunFam" id="3.40.50.2000:FF:000238">
    <property type="entry name" value="Glycosyltransferase"/>
    <property type="match status" value="1"/>
</dbReference>
<evidence type="ECO:0000259" key="6">
    <source>
        <dbReference type="Pfam" id="PF26168"/>
    </source>
</evidence>
<evidence type="ECO:0000256" key="1">
    <source>
        <dbReference type="ARBA" id="ARBA00009995"/>
    </source>
</evidence>
<dbReference type="Proteomes" id="UP000245207">
    <property type="component" value="Unassembled WGS sequence"/>
</dbReference>
<comment type="caution">
    <text evidence="7">The sequence shown here is derived from an EMBL/GenBank/DDBJ whole genome shotgun (WGS) entry which is preliminary data.</text>
</comment>
<keyword evidence="2 4" id="KW-0328">Glycosyltransferase</keyword>
<evidence type="ECO:0000256" key="2">
    <source>
        <dbReference type="ARBA" id="ARBA00022676"/>
    </source>
</evidence>